<evidence type="ECO:0000256" key="1">
    <source>
        <dbReference type="ARBA" id="ARBA00005964"/>
    </source>
</evidence>
<evidence type="ECO:0000256" key="2">
    <source>
        <dbReference type="ARBA" id="ARBA00022487"/>
    </source>
</evidence>
<evidence type="ECO:0000256" key="6">
    <source>
        <dbReference type="ARBA" id="ARBA00048484"/>
    </source>
</evidence>
<feature type="chain" id="PRO_5043098159" description="Carboxylic ester hydrolase" evidence="8">
    <location>
        <begin position="23"/>
        <end position="553"/>
    </location>
</feature>
<reference evidence="10 11" key="1">
    <citation type="journal article" date="2022" name="Nat. Ecol. Evol.">
        <title>A masculinizing supergene underlies an exaggerated male reproductive morph in a spider.</title>
        <authorList>
            <person name="Hendrickx F."/>
            <person name="De Corte Z."/>
            <person name="Sonet G."/>
            <person name="Van Belleghem S.M."/>
            <person name="Kostlbacher S."/>
            <person name="Vangestel C."/>
        </authorList>
    </citation>
    <scope>NUCLEOTIDE SEQUENCE [LARGE SCALE GENOMIC DNA]</scope>
    <source>
        <strain evidence="10">W744_W776</strain>
    </source>
</reference>
<accession>A0AAV6VJ33</accession>
<protein>
    <recommendedName>
        <fullName evidence="8">Carboxylic ester hydrolase</fullName>
        <ecNumber evidence="8">3.1.1.-</ecNumber>
    </recommendedName>
</protein>
<dbReference type="PROSITE" id="PS00122">
    <property type="entry name" value="CARBOXYLESTERASE_B_1"/>
    <property type="match status" value="1"/>
</dbReference>
<evidence type="ECO:0000256" key="5">
    <source>
        <dbReference type="ARBA" id="ARBA00023180"/>
    </source>
</evidence>
<dbReference type="SUPFAM" id="SSF53474">
    <property type="entry name" value="alpha/beta-Hydrolases"/>
    <property type="match status" value="1"/>
</dbReference>
<dbReference type="PANTHER" id="PTHR43918">
    <property type="entry name" value="ACETYLCHOLINESTERASE"/>
    <property type="match status" value="1"/>
</dbReference>
<dbReference type="EC" id="3.1.1.-" evidence="8"/>
<dbReference type="Gene3D" id="3.40.50.1820">
    <property type="entry name" value="alpha/beta hydrolase"/>
    <property type="match status" value="1"/>
</dbReference>
<sequence length="553" mass="62070">MGVGIELFVIALLASAIELALAVSPPTVHLNNSLFIGQTVVFAGIPVQQFVGIPFAESPVGKLRFQKPVPIKSYPAEFMATTFPKACLQYSIYPYPWYIAARDRKSEDCLYMNIWVPTGASPSNKKAVMYWMYGGGHRYGSMADSLYDGTKLAALGDIIVVTVNYRLNYFGFLTSNTPDAPGNLGIWDCLEGLKWVNRNIAAFGGDVSRITIAGESAGAINVGLLSISPLAKGLYARQIMESASPAYRRADNNTQNIMFSQQLAETVGCTSDTVTIYNRPKEVVDCLRRIDADTIMKLDFYLGPNVGSRLVPQFGDELLPNNPREEIIKNNFRCTDLLIGNNKDEGSYSLTAYQYKDYFGFYGEKNPHVNRSFGESILRGAVSEFPDPEAIVNYYLPPYLQKDTNHSIRTLVYTAMGDTVLLCPTVYYVEQCAEQEREVYFYFFTHRPSVTKWAPWLGVTHFEEVQFVFGRPVFNSTYDVQESVLSKQMIEIWSSFVKYGKPSISWPSYNKESRRFKILGPDIVTGTTGFNGPHKANCEFLKPHFGFSKNFLQ</sequence>
<comment type="similarity">
    <text evidence="1 8">Belongs to the type-B carboxylesterase/lipase family.</text>
</comment>
<dbReference type="InterPro" id="IPR002018">
    <property type="entry name" value="CarbesteraseB"/>
</dbReference>
<feature type="domain" description="Carboxylesterase type B" evidence="9">
    <location>
        <begin position="26"/>
        <end position="516"/>
    </location>
</feature>
<evidence type="ECO:0000256" key="4">
    <source>
        <dbReference type="ARBA" id="ARBA00023157"/>
    </source>
</evidence>
<dbReference type="GO" id="GO:0005615">
    <property type="term" value="C:extracellular space"/>
    <property type="evidence" value="ECO:0007669"/>
    <property type="project" value="TreeGrafter"/>
</dbReference>
<keyword evidence="5" id="KW-0325">Glycoprotein</keyword>
<dbReference type="GO" id="GO:0006581">
    <property type="term" value="P:acetylcholine catabolic process"/>
    <property type="evidence" value="ECO:0007669"/>
    <property type="project" value="TreeGrafter"/>
</dbReference>
<feature type="active site" description="Charge relay system" evidence="7">
    <location>
        <position position="461"/>
    </location>
</feature>
<dbReference type="GO" id="GO:0003990">
    <property type="term" value="F:acetylcholinesterase activity"/>
    <property type="evidence" value="ECO:0007669"/>
    <property type="project" value="UniProtKB-EC"/>
</dbReference>
<dbReference type="InterPro" id="IPR029058">
    <property type="entry name" value="AB_hydrolase_fold"/>
</dbReference>
<evidence type="ECO:0000313" key="11">
    <source>
        <dbReference type="Proteomes" id="UP000827092"/>
    </source>
</evidence>
<dbReference type="Proteomes" id="UP000827092">
    <property type="component" value="Unassembled WGS sequence"/>
</dbReference>
<keyword evidence="4" id="KW-1015">Disulfide bond</keyword>
<evidence type="ECO:0000259" key="9">
    <source>
        <dbReference type="Pfam" id="PF00135"/>
    </source>
</evidence>
<evidence type="ECO:0000313" key="10">
    <source>
        <dbReference type="EMBL" id="KAG8195661.1"/>
    </source>
</evidence>
<dbReference type="EMBL" id="JAFNEN010000081">
    <property type="protein sequence ID" value="KAG8195661.1"/>
    <property type="molecule type" value="Genomic_DNA"/>
</dbReference>
<feature type="signal peptide" evidence="8">
    <location>
        <begin position="1"/>
        <end position="22"/>
    </location>
</feature>
<keyword evidence="11" id="KW-1185">Reference proteome</keyword>
<dbReference type="PRINTS" id="PR00878">
    <property type="entry name" value="CHOLNESTRASE"/>
</dbReference>
<organism evidence="10 11">
    <name type="scientific">Oedothorax gibbosus</name>
    <dbReference type="NCBI Taxonomy" id="931172"/>
    <lineage>
        <taxon>Eukaryota</taxon>
        <taxon>Metazoa</taxon>
        <taxon>Ecdysozoa</taxon>
        <taxon>Arthropoda</taxon>
        <taxon>Chelicerata</taxon>
        <taxon>Arachnida</taxon>
        <taxon>Araneae</taxon>
        <taxon>Araneomorphae</taxon>
        <taxon>Entelegynae</taxon>
        <taxon>Araneoidea</taxon>
        <taxon>Linyphiidae</taxon>
        <taxon>Erigoninae</taxon>
        <taxon>Oedothorax</taxon>
    </lineage>
</organism>
<evidence type="ECO:0000256" key="3">
    <source>
        <dbReference type="ARBA" id="ARBA00022801"/>
    </source>
</evidence>
<keyword evidence="8" id="KW-0732">Signal</keyword>
<feature type="active site" description="Acyl-ester intermediate" evidence="7">
    <location>
        <position position="216"/>
    </location>
</feature>
<keyword evidence="3 8" id="KW-0378">Hydrolase</keyword>
<dbReference type="Pfam" id="PF00135">
    <property type="entry name" value="COesterase"/>
    <property type="match status" value="1"/>
</dbReference>
<dbReference type="GO" id="GO:0019695">
    <property type="term" value="P:choline metabolic process"/>
    <property type="evidence" value="ECO:0007669"/>
    <property type="project" value="TreeGrafter"/>
</dbReference>
<proteinExistence type="inferred from homology"/>
<dbReference type="PANTHER" id="PTHR43918:SF4">
    <property type="entry name" value="CARBOXYLIC ESTER HYDROLASE"/>
    <property type="match status" value="1"/>
</dbReference>
<evidence type="ECO:0000256" key="8">
    <source>
        <dbReference type="RuleBase" id="RU361235"/>
    </source>
</evidence>
<gene>
    <name evidence="10" type="ORF">JTE90_003806</name>
</gene>
<feature type="active site" description="Charge relay system" evidence="7">
    <location>
        <position position="345"/>
    </location>
</feature>
<name>A0AAV6VJ33_9ARAC</name>
<dbReference type="AlphaFoldDB" id="A0AAV6VJ33"/>
<dbReference type="InterPro" id="IPR000997">
    <property type="entry name" value="Cholinesterase"/>
</dbReference>
<dbReference type="GO" id="GO:0005886">
    <property type="term" value="C:plasma membrane"/>
    <property type="evidence" value="ECO:0007669"/>
    <property type="project" value="TreeGrafter"/>
</dbReference>
<comment type="catalytic activity">
    <reaction evidence="6">
        <text>acetylcholine + H2O = choline + acetate + H(+)</text>
        <dbReference type="Rhea" id="RHEA:17561"/>
        <dbReference type="ChEBI" id="CHEBI:15354"/>
        <dbReference type="ChEBI" id="CHEBI:15355"/>
        <dbReference type="ChEBI" id="CHEBI:15377"/>
        <dbReference type="ChEBI" id="CHEBI:15378"/>
        <dbReference type="ChEBI" id="CHEBI:30089"/>
        <dbReference type="EC" id="3.1.1.7"/>
    </reaction>
</comment>
<dbReference type="InterPro" id="IPR050654">
    <property type="entry name" value="AChE-related_enzymes"/>
</dbReference>
<keyword evidence="2" id="KW-0719">Serine esterase</keyword>
<dbReference type="InterPro" id="IPR019826">
    <property type="entry name" value="Carboxylesterase_B_AS"/>
</dbReference>
<comment type="caution">
    <text evidence="10">The sequence shown here is derived from an EMBL/GenBank/DDBJ whole genome shotgun (WGS) entry which is preliminary data.</text>
</comment>
<evidence type="ECO:0000256" key="7">
    <source>
        <dbReference type="PIRSR" id="PIRSR600997-1"/>
    </source>
</evidence>